<name>A0A834CNH0_ORYME</name>
<evidence type="ECO:0000256" key="1">
    <source>
        <dbReference type="SAM" id="MobiDB-lite"/>
    </source>
</evidence>
<reference evidence="2" key="1">
    <citation type="journal article" name="BMC Genomics">
        <title>Long-read sequencing and de novo genome assembly of marine medaka (Oryzias melastigma).</title>
        <authorList>
            <person name="Liang P."/>
            <person name="Saqib H.S.A."/>
            <person name="Ni X."/>
            <person name="Shen Y."/>
        </authorList>
    </citation>
    <scope>NUCLEOTIDE SEQUENCE</scope>
    <source>
        <strain evidence="2">Bigg-433</strain>
    </source>
</reference>
<organism evidence="2 3">
    <name type="scientific">Oryzias melastigma</name>
    <name type="common">Marine medaka</name>
    <dbReference type="NCBI Taxonomy" id="30732"/>
    <lineage>
        <taxon>Eukaryota</taxon>
        <taxon>Metazoa</taxon>
        <taxon>Chordata</taxon>
        <taxon>Craniata</taxon>
        <taxon>Vertebrata</taxon>
        <taxon>Euteleostomi</taxon>
        <taxon>Actinopterygii</taxon>
        <taxon>Neopterygii</taxon>
        <taxon>Teleostei</taxon>
        <taxon>Neoteleostei</taxon>
        <taxon>Acanthomorphata</taxon>
        <taxon>Ovalentaria</taxon>
        <taxon>Atherinomorphae</taxon>
        <taxon>Beloniformes</taxon>
        <taxon>Adrianichthyidae</taxon>
        <taxon>Oryziinae</taxon>
        <taxon>Oryzias</taxon>
    </lineage>
</organism>
<evidence type="ECO:0000313" key="3">
    <source>
        <dbReference type="Proteomes" id="UP000646548"/>
    </source>
</evidence>
<evidence type="ECO:0000313" key="2">
    <source>
        <dbReference type="EMBL" id="KAF6730223.1"/>
    </source>
</evidence>
<protein>
    <submittedName>
        <fullName evidence="2">Uncharacterized protein</fullName>
    </submittedName>
</protein>
<proteinExistence type="predicted"/>
<gene>
    <name evidence="2" type="ORF">FQA47_015205</name>
</gene>
<dbReference type="Proteomes" id="UP000646548">
    <property type="component" value="Unassembled WGS sequence"/>
</dbReference>
<accession>A0A834CNH0</accession>
<dbReference type="AlphaFoldDB" id="A0A834CNH0"/>
<comment type="caution">
    <text evidence="2">The sequence shown here is derived from an EMBL/GenBank/DDBJ whole genome shotgun (WGS) entry which is preliminary data.</text>
</comment>
<dbReference type="EMBL" id="WKFB01000243">
    <property type="protein sequence ID" value="KAF6730223.1"/>
    <property type="molecule type" value="Genomic_DNA"/>
</dbReference>
<sequence length="112" mass="12803">MDSCSHPGESLKPRLPDDSFHWDRFCLQRIRPVGFYSDHTGTMKTFNTCGAPLGVNLNRRFCPKPKHTVRFLQQNTGPRRRNRTRCDPSTPPGVDVKPSFVPQSLPAQFLHL</sequence>
<feature type="region of interest" description="Disordered" evidence="1">
    <location>
        <begin position="73"/>
        <end position="100"/>
    </location>
</feature>